<dbReference type="Pfam" id="PF00096">
    <property type="entry name" value="zf-C2H2"/>
    <property type="match status" value="4"/>
</dbReference>
<evidence type="ECO:0000313" key="13">
    <source>
        <dbReference type="Proteomes" id="UP000887572"/>
    </source>
</evidence>
<feature type="compositionally biased region" description="Basic residues" evidence="11">
    <location>
        <begin position="235"/>
        <end position="245"/>
    </location>
</feature>
<proteinExistence type="predicted"/>
<dbReference type="GO" id="GO:0005667">
    <property type="term" value="C:transcription regulator complex"/>
    <property type="evidence" value="ECO:0007669"/>
    <property type="project" value="TreeGrafter"/>
</dbReference>
<dbReference type="GO" id="GO:0031519">
    <property type="term" value="C:PcG protein complex"/>
    <property type="evidence" value="ECO:0007669"/>
    <property type="project" value="TreeGrafter"/>
</dbReference>
<keyword evidence="8" id="KW-0804">Transcription</keyword>
<keyword evidence="7" id="KW-0238">DNA-binding</keyword>
<reference evidence="14" key="1">
    <citation type="submission" date="2022-11" db="UniProtKB">
        <authorList>
            <consortium name="WormBaseParasite"/>
        </authorList>
    </citation>
    <scope>IDENTIFICATION</scope>
</reference>
<dbReference type="GO" id="GO:0000981">
    <property type="term" value="F:DNA-binding transcription factor activity, RNA polymerase II-specific"/>
    <property type="evidence" value="ECO:0007669"/>
    <property type="project" value="TreeGrafter"/>
</dbReference>
<dbReference type="PROSITE" id="PS00028">
    <property type="entry name" value="ZINC_FINGER_C2H2_1"/>
    <property type="match status" value="4"/>
</dbReference>
<evidence type="ECO:0000256" key="5">
    <source>
        <dbReference type="ARBA" id="ARBA00022833"/>
    </source>
</evidence>
<dbReference type="WBParaSite" id="Gr19_v10_g7678.t1">
    <property type="protein sequence ID" value="Gr19_v10_g7678.t1"/>
    <property type="gene ID" value="Gr19_v10_g7678"/>
</dbReference>
<evidence type="ECO:0000256" key="8">
    <source>
        <dbReference type="ARBA" id="ARBA00023163"/>
    </source>
</evidence>
<evidence type="ECO:0000256" key="1">
    <source>
        <dbReference type="ARBA" id="ARBA00004123"/>
    </source>
</evidence>
<feature type="region of interest" description="Disordered" evidence="11">
    <location>
        <begin position="389"/>
        <end position="425"/>
    </location>
</feature>
<feature type="compositionally biased region" description="Polar residues" evidence="11">
    <location>
        <begin position="215"/>
        <end position="224"/>
    </location>
</feature>
<evidence type="ECO:0000256" key="6">
    <source>
        <dbReference type="ARBA" id="ARBA00023015"/>
    </source>
</evidence>
<comment type="subcellular location">
    <subcellularLocation>
        <location evidence="1">Nucleus</location>
    </subcellularLocation>
</comment>
<keyword evidence="2" id="KW-0479">Metal-binding</keyword>
<keyword evidence="3" id="KW-0677">Repeat</keyword>
<feature type="domain" description="C2H2-type" evidence="12">
    <location>
        <begin position="498"/>
        <end position="528"/>
    </location>
</feature>
<dbReference type="GO" id="GO:0000785">
    <property type="term" value="C:chromatin"/>
    <property type="evidence" value="ECO:0007669"/>
    <property type="project" value="TreeGrafter"/>
</dbReference>
<evidence type="ECO:0000256" key="9">
    <source>
        <dbReference type="ARBA" id="ARBA00023242"/>
    </source>
</evidence>
<evidence type="ECO:0000313" key="14">
    <source>
        <dbReference type="WBParaSite" id="Gr19_v10_g7678.t1"/>
    </source>
</evidence>
<evidence type="ECO:0000256" key="4">
    <source>
        <dbReference type="ARBA" id="ARBA00022771"/>
    </source>
</evidence>
<feature type="region of interest" description="Disordered" evidence="11">
    <location>
        <begin position="202"/>
        <end position="267"/>
    </location>
</feature>
<dbReference type="PROSITE" id="PS50157">
    <property type="entry name" value="ZINC_FINGER_C2H2_2"/>
    <property type="match status" value="4"/>
</dbReference>
<protein>
    <submittedName>
        <fullName evidence="14">C2H2-type domain-containing protein</fullName>
    </submittedName>
</protein>
<keyword evidence="13" id="KW-1185">Reference proteome</keyword>
<feature type="domain" description="C2H2-type" evidence="12">
    <location>
        <begin position="529"/>
        <end position="551"/>
    </location>
</feature>
<evidence type="ECO:0000256" key="7">
    <source>
        <dbReference type="ARBA" id="ARBA00023125"/>
    </source>
</evidence>
<keyword evidence="9" id="KW-0539">Nucleus</keyword>
<accession>A0A914I7P5</accession>
<evidence type="ECO:0000256" key="2">
    <source>
        <dbReference type="ARBA" id="ARBA00022723"/>
    </source>
</evidence>
<dbReference type="FunFam" id="3.30.160.60:FF:001289">
    <property type="entry name" value="Zinc finger protein 574"/>
    <property type="match status" value="1"/>
</dbReference>
<dbReference type="PANTHER" id="PTHR14003:SF19">
    <property type="entry name" value="YY2 TRANSCRIPTION FACTOR"/>
    <property type="match status" value="1"/>
</dbReference>
<feature type="domain" description="C2H2-type" evidence="12">
    <location>
        <begin position="470"/>
        <end position="497"/>
    </location>
</feature>
<feature type="compositionally biased region" description="Polar residues" evidence="11">
    <location>
        <begin position="390"/>
        <end position="399"/>
    </location>
</feature>
<dbReference type="InterPro" id="IPR013087">
    <property type="entry name" value="Znf_C2H2_type"/>
</dbReference>
<dbReference type="GO" id="GO:0008270">
    <property type="term" value="F:zinc ion binding"/>
    <property type="evidence" value="ECO:0007669"/>
    <property type="project" value="UniProtKB-KW"/>
</dbReference>
<dbReference type="PANTHER" id="PTHR14003">
    <property type="entry name" value="TRANSCRIPTIONAL REPRESSOR PROTEIN YY"/>
    <property type="match status" value="1"/>
</dbReference>
<dbReference type="SUPFAM" id="SSF57667">
    <property type="entry name" value="beta-beta-alpha zinc fingers"/>
    <property type="match status" value="2"/>
</dbReference>
<evidence type="ECO:0000256" key="11">
    <source>
        <dbReference type="SAM" id="MobiDB-lite"/>
    </source>
</evidence>
<dbReference type="FunFam" id="3.30.160.60:FF:000104">
    <property type="entry name" value="Transcriptional repressor protein YY1"/>
    <property type="match status" value="1"/>
</dbReference>
<dbReference type="Proteomes" id="UP000887572">
    <property type="component" value="Unplaced"/>
</dbReference>
<feature type="region of interest" description="Disordered" evidence="11">
    <location>
        <begin position="550"/>
        <end position="586"/>
    </location>
</feature>
<keyword evidence="4 10" id="KW-0863">Zinc-finger</keyword>
<feature type="compositionally biased region" description="Basic residues" evidence="11">
    <location>
        <begin position="562"/>
        <end position="576"/>
    </location>
</feature>
<evidence type="ECO:0000256" key="10">
    <source>
        <dbReference type="PROSITE-ProRule" id="PRU00042"/>
    </source>
</evidence>
<sequence>MESTALCPQLFHQKHPGTAKFFVSSPASDVDSNTKTFASNAGPPIRVVIRREKRSPNDAQNALPTDFGSLLDRSSCNKRFGPSLNHRLAGDAATYLGSPLKHLVDADLSNGSNLTHPTNATLTSNDPSLATSALLPAHFDGTLDPLFSPPPAPMVPVLTAEDGNTLMSAGDSNDPPELRHWANIGESNAFQFLHQLENELRRSPPRSLLSPDNLAAQSSESNCPQPKRSPISKKPNAKRRDRRRSSAFVPSARSKEELESLLSTNIDPNKPVRNVLVEAGIGAEFGSRLKSSANSMVASLPTVFCNKFPPSLEGRKRRRSAGKGRNATETEIAMGHKNGEKIAGQRAGSISCPSTARTYSTFLVASEPLTTIFPTPPINSGMLACWPNSDHLQTNEGPTSSSSSAAAPLSEEQRKMRQNGSGGAQRIDRALSNSQLFTQKIPCSYKGCQKTFAKQSAMRKHLQIHGPRQHICQQCSRSFIERSKLKRHLLVHSGEKRFVCDYEGCGKRFSLDFNLRTHIRTVHTGERPFQCLLCSKQFAQSANLRVHRRSHNCRPVSGGGTPKKRRTAKERRRMLNARRLQDSTPN</sequence>
<dbReference type="InterPro" id="IPR036236">
    <property type="entry name" value="Znf_C2H2_sf"/>
</dbReference>
<keyword evidence="6" id="KW-0805">Transcription regulation</keyword>
<evidence type="ECO:0000259" key="12">
    <source>
        <dbReference type="PROSITE" id="PS50157"/>
    </source>
</evidence>
<dbReference type="Gene3D" id="3.30.160.60">
    <property type="entry name" value="Classic Zinc Finger"/>
    <property type="match status" value="4"/>
</dbReference>
<evidence type="ECO:0000256" key="3">
    <source>
        <dbReference type="ARBA" id="ARBA00022737"/>
    </source>
</evidence>
<dbReference type="SMART" id="SM00355">
    <property type="entry name" value="ZnF_C2H2"/>
    <property type="match status" value="4"/>
</dbReference>
<name>A0A914I7P5_GLORO</name>
<organism evidence="13 14">
    <name type="scientific">Globodera rostochiensis</name>
    <name type="common">Golden nematode worm</name>
    <name type="synonym">Heterodera rostochiensis</name>
    <dbReference type="NCBI Taxonomy" id="31243"/>
    <lineage>
        <taxon>Eukaryota</taxon>
        <taxon>Metazoa</taxon>
        <taxon>Ecdysozoa</taxon>
        <taxon>Nematoda</taxon>
        <taxon>Chromadorea</taxon>
        <taxon>Rhabditida</taxon>
        <taxon>Tylenchina</taxon>
        <taxon>Tylenchomorpha</taxon>
        <taxon>Tylenchoidea</taxon>
        <taxon>Heteroderidae</taxon>
        <taxon>Heteroderinae</taxon>
        <taxon>Globodera</taxon>
    </lineage>
</organism>
<feature type="region of interest" description="Disordered" evidence="11">
    <location>
        <begin position="314"/>
        <end position="346"/>
    </location>
</feature>
<feature type="domain" description="C2H2-type" evidence="12">
    <location>
        <begin position="441"/>
        <end position="470"/>
    </location>
</feature>
<dbReference type="AlphaFoldDB" id="A0A914I7P5"/>
<keyword evidence="5" id="KW-0862">Zinc</keyword>
<dbReference type="GO" id="GO:0000978">
    <property type="term" value="F:RNA polymerase II cis-regulatory region sequence-specific DNA binding"/>
    <property type="evidence" value="ECO:0007669"/>
    <property type="project" value="TreeGrafter"/>
</dbReference>